<dbReference type="PANTHER" id="PTHR43685:SF5">
    <property type="entry name" value="GLYCOSYLTRANSFERASE EPSE-RELATED"/>
    <property type="match status" value="1"/>
</dbReference>
<dbReference type="RefSeq" id="WP_182539253.1">
    <property type="nucleotide sequence ID" value="NZ_JACGXA010000001.1"/>
</dbReference>
<evidence type="ECO:0000313" key="5">
    <source>
        <dbReference type="EMBL" id="MBA8803990.1"/>
    </source>
</evidence>
<dbReference type="AlphaFoldDB" id="A0A7W3J0J7"/>
<accession>A0A7W3J0J7</accession>
<comment type="similarity">
    <text evidence="1">Belongs to the glycosyltransferase 2 family.</text>
</comment>
<evidence type="ECO:0000259" key="4">
    <source>
        <dbReference type="Pfam" id="PF00535"/>
    </source>
</evidence>
<evidence type="ECO:0000313" key="6">
    <source>
        <dbReference type="Proteomes" id="UP000580910"/>
    </source>
</evidence>
<evidence type="ECO:0000256" key="1">
    <source>
        <dbReference type="ARBA" id="ARBA00006739"/>
    </source>
</evidence>
<keyword evidence="3 5" id="KW-0808">Transferase</keyword>
<feature type="domain" description="Glycosyltransferase 2-like" evidence="4">
    <location>
        <begin position="23"/>
        <end position="170"/>
    </location>
</feature>
<protein>
    <submittedName>
        <fullName evidence="5">Glycosyltransferase involved in cell wall biosynthesis</fullName>
    </submittedName>
</protein>
<dbReference type="PANTHER" id="PTHR43685">
    <property type="entry name" value="GLYCOSYLTRANSFERASE"/>
    <property type="match status" value="1"/>
</dbReference>
<dbReference type="Proteomes" id="UP000580910">
    <property type="component" value="Unassembled WGS sequence"/>
</dbReference>
<dbReference type="EMBL" id="JACGXA010000001">
    <property type="protein sequence ID" value="MBA8803990.1"/>
    <property type="molecule type" value="Genomic_DNA"/>
</dbReference>
<dbReference type="Gene3D" id="3.90.550.10">
    <property type="entry name" value="Spore Coat Polysaccharide Biosynthesis Protein SpsA, Chain A"/>
    <property type="match status" value="1"/>
</dbReference>
<sequence>MAEAVAISALIPVHAGVAVEHWEAALDSLIAQSMPADEVVVVEDGPVSRAHRVALDVRADRLPLVRIALPVNRGAGVANQAGLLAASGTWVAKVDSDDVSLPHRFEQQVRALESTGSDVCGTAMLEFVDDPHHPIALRPAPLSHAQIARRMRVNNPINHPSSIFRREDALAAGGYPDLRYMQDYDLFARMLRRGARMMNLAEPLVLFRAGAAMRGRRSASDFTRLEWDLQHRLRDYGIIGTPRMVANLCLRLAFRRLPEPVMREAYARLLSKPVRSGNHRGDMT</sequence>
<organism evidence="5 6">
    <name type="scientific">Nocardioides ginsengisegetis</name>
    <dbReference type="NCBI Taxonomy" id="661491"/>
    <lineage>
        <taxon>Bacteria</taxon>
        <taxon>Bacillati</taxon>
        <taxon>Actinomycetota</taxon>
        <taxon>Actinomycetes</taxon>
        <taxon>Propionibacteriales</taxon>
        <taxon>Nocardioidaceae</taxon>
        <taxon>Nocardioides</taxon>
    </lineage>
</organism>
<keyword evidence="6" id="KW-1185">Reference proteome</keyword>
<dbReference type="InterPro" id="IPR029044">
    <property type="entry name" value="Nucleotide-diphossugar_trans"/>
</dbReference>
<dbReference type="SUPFAM" id="SSF53448">
    <property type="entry name" value="Nucleotide-diphospho-sugar transferases"/>
    <property type="match status" value="1"/>
</dbReference>
<proteinExistence type="inferred from homology"/>
<dbReference type="InterPro" id="IPR001173">
    <property type="entry name" value="Glyco_trans_2-like"/>
</dbReference>
<dbReference type="InterPro" id="IPR050834">
    <property type="entry name" value="Glycosyltransf_2"/>
</dbReference>
<evidence type="ECO:0000256" key="3">
    <source>
        <dbReference type="ARBA" id="ARBA00022679"/>
    </source>
</evidence>
<evidence type="ECO:0000256" key="2">
    <source>
        <dbReference type="ARBA" id="ARBA00022676"/>
    </source>
</evidence>
<comment type="caution">
    <text evidence="5">The sequence shown here is derived from an EMBL/GenBank/DDBJ whole genome shotgun (WGS) entry which is preliminary data.</text>
</comment>
<name>A0A7W3J0J7_9ACTN</name>
<dbReference type="GO" id="GO:0016757">
    <property type="term" value="F:glycosyltransferase activity"/>
    <property type="evidence" value="ECO:0007669"/>
    <property type="project" value="UniProtKB-KW"/>
</dbReference>
<reference evidence="5 6" key="1">
    <citation type="submission" date="2020-07" db="EMBL/GenBank/DDBJ databases">
        <title>Sequencing the genomes of 1000 actinobacteria strains.</title>
        <authorList>
            <person name="Klenk H.-P."/>
        </authorList>
    </citation>
    <scope>NUCLEOTIDE SEQUENCE [LARGE SCALE GENOMIC DNA]</scope>
    <source>
        <strain evidence="5 6">DSM 21349</strain>
    </source>
</reference>
<keyword evidence="2" id="KW-0328">Glycosyltransferase</keyword>
<dbReference type="Pfam" id="PF00535">
    <property type="entry name" value="Glycos_transf_2"/>
    <property type="match status" value="1"/>
</dbReference>
<gene>
    <name evidence="5" type="ORF">FB382_002281</name>
</gene>